<evidence type="ECO:0000256" key="10">
    <source>
        <dbReference type="ARBA" id="ARBA00022777"/>
    </source>
</evidence>
<feature type="chain" id="PRO_5042133246" description="Receptor-like serine/threonine-protein kinase" evidence="22">
    <location>
        <begin position="25"/>
        <end position="857"/>
    </location>
</feature>
<dbReference type="PROSITE" id="PS00107">
    <property type="entry name" value="PROTEIN_KINASE_ATP"/>
    <property type="match status" value="1"/>
</dbReference>
<evidence type="ECO:0000256" key="19">
    <source>
        <dbReference type="PIRNR" id="PIRNR000641"/>
    </source>
</evidence>
<keyword evidence="9 19" id="KW-0547">Nucleotide-binding</keyword>
<dbReference type="SUPFAM" id="SSF51110">
    <property type="entry name" value="alpha-D-mannose-specific plant lectins"/>
    <property type="match status" value="1"/>
</dbReference>
<feature type="domain" description="Apple" evidence="25">
    <location>
        <begin position="367"/>
        <end position="453"/>
    </location>
</feature>
<dbReference type="FunFam" id="3.30.200.20:FF:000178">
    <property type="entry name" value="serine/threonine-protein kinase PBS1-like"/>
    <property type="match status" value="1"/>
</dbReference>
<comment type="caution">
    <text evidence="26">The sequence shown here is derived from an EMBL/GenBank/DDBJ whole genome shotgun (WGS) entry which is preliminary data.</text>
</comment>
<comment type="catalytic activity">
    <reaction evidence="17 19">
        <text>L-threonyl-[protein] + ATP = O-phospho-L-threonyl-[protein] + ADP + H(+)</text>
        <dbReference type="Rhea" id="RHEA:46608"/>
        <dbReference type="Rhea" id="RHEA-COMP:11060"/>
        <dbReference type="Rhea" id="RHEA-COMP:11605"/>
        <dbReference type="ChEBI" id="CHEBI:15378"/>
        <dbReference type="ChEBI" id="CHEBI:30013"/>
        <dbReference type="ChEBI" id="CHEBI:30616"/>
        <dbReference type="ChEBI" id="CHEBI:61977"/>
        <dbReference type="ChEBI" id="CHEBI:456216"/>
        <dbReference type="EC" id="2.7.11.1"/>
    </reaction>
</comment>
<evidence type="ECO:0000256" key="13">
    <source>
        <dbReference type="ARBA" id="ARBA00023136"/>
    </source>
</evidence>
<dbReference type="InterPro" id="IPR003609">
    <property type="entry name" value="Pan_app"/>
</dbReference>
<dbReference type="InterPro" id="IPR051343">
    <property type="entry name" value="G-type_lectin_kinases/EP1-like"/>
</dbReference>
<dbReference type="GO" id="GO:0016020">
    <property type="term" value="C:membrane"/>
    <property type="evidence" value="ECO:0007669"/>
    <property type="project" value="UniProtKB-SubCell"/>
</dbReference>
<proteinExistence type="inferred from homology"/>
<dbReference type="PROSITE" id="PS50948">
    <property type="entry name" value="PAN"/>
    <property type="match status" value="1"/>
</dbReference>
<dbReference type="Pfam" id="PF01453">
    <property type="entry name" value="B_lectin"/>
    <property type="match status" value="1"/>
</dbReference>
<accession>A0AAD4JMA5</accession>
<keyword evidence="11 19" id="KW-0067">ATP-binding</keyword>
<dbReference type="InterPro" id="IPR011009">
    <property type="entry name" value="Kinase-like_dom_sf"/>
</dbReference>
<dbReference type="PANTHER" id="PTHR47976">
    <property type="entry name" value="G-TYPE LECTIN S-RECEPTOR-LIKE SERINE/THREONINE-PROTEIN KINASE SD2-5"/>
    <property type="match status" value="1"/>
</dbReference>
<organism evidence="26 27">
    <name type="scientific">Perilla frutescens var. hirtella</name>
    <name type="common">Perilla citriodora</name>
    <name type="synonym">Perilla setoyensis</name>
    <dbReference type="NCBI Taxonomy" id="608512"/>
    <lineage>
        <taxon>Eukaryota</taxon>
        <taxon>Viridiplantae</taxon>
        <taxon>Streptophyta</taxon>
        <taxon>Embryophyta</taxon>
        <taxon>Tracheophyta</taxon>
        <taxon>Spermatophyta</taxon>
        <taxon>Magnoliopsida</taxon>
        <taxon>eudicotyledons</taxon>
        <taxon>Gunneridae</taxon>
        <taxon>Pentapetalae</taxon>
        <taxon>asterids</taxon>
        <taxon>lamiids</taxon>
        <taxon>Lamiales</taxon>
        <taxon>Lamiaceae</taxon>
        <taxon>Nepetoideae</taxon>
        <taxon>Elsholtzieae</taxon>
        <taxon>Perilla</taxon>
    </lineage>
</organism>
<dbReference type="PANTHER" id="PTHR47976:SF30">
    <property type="entry name" value="RECEPTOR-LIKE SERINE_THREONINE-PROTEIN KINASE"/>
    <property type="match status" value="1"/>
</dbReference>
<gene>
    <name evidence="26" type="ORF">C2S53_016511</name>
</gene>
<evidence type="ECO:0000256" key="18">
    <source>
        <dbReference type="ARBA" id="ARBA00048679"/>
    </source>
</evidence>
<keyword evidence="8" id="KW-0430">Lectin</keyword>
<dbReference type="AlphaFoldDB" id="A0AAD4JMA5"/>
<keyword evidence="5 19" id="KW-0808">Transferase</keyword>
<feature type="signal peptide" evidence="22">
    <location>
        <begin position="1"/>
        <end position="24"/>
    </location>
</feature>
<feature type="transmembrane region" description="Helical" evidence="21">
    <location>
        <begin position="481"/>
        <end position="502"/>
    </location>
</feature>
<sequence>MSSSSIWKITYVIALFSCLAPVISQPPDNYDYPTANLSTRWINAFNSNIFENRPFRFDDDSTLRPILLRLMPREDDWSGSSSLAYACGFYCSGAACDSYLFAISIVHIYDDGVTSFQGSPQVVWSANRNNPVQENATVELTAGGDLVLLDAEGTFVWSTDTSGRAIAGLNLTEMGNLVLFDANNSVVWQSFDYPTDCLLVGQILESGKNNLTAAASPTNWTSGFHSVSMSSAGLVASILSHPPMIYSQIDFSEVGGENSYAEFQKGRIALYANLSRSSDPDVIMQIRSTATQYIKLESDGHLRVFEWGLSWKKVDDLLDIGDCSYPLACGKYGICTNRQCHCPKSSFRQINDTRPDLGCSEVIPLTCDSSSDHKPSLLDLNDVIYFTFLTDISNTSLTTCKEECLKKCSCRAAMFSYRSDSSTGDCYLPTEIFSLMSIEMISPPYHRRYNYSVSIKVQNNITATATATAKGKGKASSLRHILGSTLGFFCAGIIIGASVFVYRRRKMKAESEDVEEDYMDHVPGVSTTRFSFEELAAATHNFNNKLGEGGFGSVYEGSLNDGTRIAVKRLDGVGHIKKSFVAEVETIGNIHHINLVRLIGFCAEKSHRLLVYEYMCNGSLEKWIYRRSSNGASTSLDWKKRRKIILDVAKGLAYLHEDCRQKIIHLDIKPQNILLDEHYNAKLADFGLSKLMDRNQSEVVTTMRGTPGYLAPEWLSSVITEKVDVYSFGVVVLEILCGRKIYEQSSEEEERHLLSVFKKKCEEGQWLDLVENWCENVEMNVAEVNKMMQISAWCLQSGYEKRPSMSMVIKVLEGVMDVPRDIDYNLLIPQYLGGARIPQVSSQDVTPLLPSVLSTPR</sequence>
<evidence type="ECO:0000256" key="11">
    <source>
        <dbReference type="ARBA" id="ARBA00022840"/>
    </source>
</evidence>
<dbReference type="FunFam" id="1.10.510.10:FF:000248">
    <property type="entry name" value="S-receptor-like kinase 5"/>
    <property type="match status" value="1"/>
</dbReference>
<dbReference type="Gene3D" id="3.30.200.20">
    <property type="entry name" value="Phosphorylase Kinase, domain 1"/>
    <property type="match status" value="1"/>
</dbReference>
<keyword evidence="16" id="KW-0325">Glycoprotein</keyword>
<dbReference type="PROSITE" id="PS50927">
    <property type="entry name" value="BULB_LECTIN"/>
    <property type="match status" value="1"/>
</dbReference>
<reference evidence="26 27" key="1">
    <citation type="journal article" date="2021" name="Nat. Commun.">
        <title>Incipient diploidization of the medicinal plant Perilla within 10,000 years.</title>
        <authorList>
            <person name="Zhang Y."/>
            <person name="Shen Q."/>
            <person name="Leng L."/>
            <person name="Zhang D."/>
            <person name="Chen S."/>
            <person name="Shi Y."/>
            <person name="Ning Z."/>
            <person name="Chen S."/>
        </authorList>
    </citation>
    <scope>NUCLEOTIDE SEQUENCE [LARGE SCALE GENOMIC DNA]</scope>
    <source>
        <strain evidence="27">cv. PC099</strain>
    </source>
</reference>
<dbReference type="SUPFAM" id="SSF56112">
    <property type="entry name" value="Protein kinase-like (PK-like)"/>
    <property type="match status" value="1"/>
</dbReference>
<dbReference type="Pfam" id="PF00069">
    <property type="entry name" value="Pkinase"/>
    <property type="match status" value="1"/>
</dbReference>
<evidence type="ECO:0000259" key="25">
    <source>
        <dbReference type="PROSITE" id="PS50948"/>
    </source>
</evidence>
<evidence type="ECO:0000256" key="17">
    <source>
        <dbReference type="ARBA" id="ARBA00047899"/>
    </source>
</evidence>
<dbReference type="PIRSF" id="PIRSF000641">
    <property type="entry name" value="SRK"/>
    <property type="match status" value="1"/>
</dbReference>
<dbReference type="InterPro" id="IPR008271">
    <property type="entry name" value="Ser/Thr_kinase_AS"/>
</dbReference>
<feature type="domain" description="Protein kinase" evidence="23">
    <location>
        <begin position="540"/>
        <end position="816"/>
    </location>
</feature>
<dbReference type="EC" id="2.7.11.1" evidence="19"/>
<evidence type="ECO:0000256" key="3">
    <source>
        <dbReference type="ARBA" id="ARBA00022536"/>
    </source>
</evidence>
<dbReference type="InterPro" id="IPR000719">
    <property type="entry name" value="Prot_kinase_dom"/>
</dbReference>
<keyword evidence="12 21" id="KW-1133">Transmembrane helix</keyword>
<dbReference type="InterPro" id="IPR024171">
    <property type="entry name" value="SRK-like_kinase"/>
</dbReference>
<keyword evidence="15" id="KW-0675">Receptor</keyword>
<evidence type="ECO:0000256" key="5">
    <source>
        <dbReference type="ARBA" id="ARBA00022679"/>
    </source>
</evidence>
<dbReference type="FunFam" id="2.90.10.10:FF:000039">
    <property type="entry name" value="G-type lectin S-receptor-like serine/threonine-protein kinase SD2-5"/>
    <property type="match status" value="1"/>
</dbReference>
<evidence type="ECO:0000256" key="4">
    <source>
        <dbReference type="ARBA" id="ARBA00022553"/>
    </source>
</evidence>
<keyword evidence="4" id="KW-0597">Phosphoprotein</keyword>
<protein>
    <recommendedName>
        <fullName evidence="19">Receptor-like serine/threonine-protein kinase</fullName>
        <ecNumber evidence="19">2.7.11.1</ecNumber>
    </recommendedName>
</protein>
<evidence type="ECO:0000256" key="20">
    <source>
        <dbReference type="PROSITE-ProRule" id="PRU10141"/>
    </source>
</evidence>
<evidence type="ECO:0000256" key="22">
    <source>
        <dbReference type="SAM" id="SignalP"/>
    </source>
</evidence>
<dbReference type="CDD" id="cd00028">
    <property type="entry name" value="B_lectin"/>
    <property type="match status" value="1"/>
</dbReference>
<keyword evidence="14" id="KW-1015">Disulfide bond</keyword>
<comment type="similarity">
    <text evidence="19">Belongs to the protein kinase superfamily. Ser/Thr protein kinase family.</text>
</comment>
<evidence type="ECO:0000259" key="23">
    <source>
        <dbReference type="PROSITE" id="PS50011"/>
    </source>
</evidence>
<comment type="catalytic activity">
    <reaction evidence="18 19">
        <text>L-seryl-[protein] + ATP = O-phospho-L-seryl-[protein] + ADP + H(+)</text>
        <dbReference type="Rhea" id="RHEA:17989"/>
        <dbReference type="Rhea" id="RHEA-COMP:9863"/>
        <dbReference type="Rhea" id="RHEA-COMP:11604"/>
        <dbReference type="ChEBI" id="CHEBI:15378"/>
        <dbReference type="ChEBI" id="CHEBI:29999"/>
        <dbReference type="ChEBI" id="CHEBI:30616"/>
        <dbReference type="ChEBI" id="CHEBI:83421"/>
        <dbReference type="ChEBI" id="CHEBI:456216"/>
        <dbReference type="EC" id="2.7.11.1"/>
    </reaction>
</comment>
<dbReference type="InterPro" id="IPR017441">
    <property type="entry name" value="Protein_kinase_ATP_BS"/>
</dbReference>
<name>A0AAD4JMA5_PERFH</name>
<evidence type="ECO:0000256" key="21">
    <source>
        <dbReference type="SAM" id="Phobius"/>
    </source>
</evidence>
<evidence type="ECO:0000256" key="6">
    <source>
        <dbReference type="ARBA" id="ARBA00022692"/>
    </source>
</evidence>
<evidence type="ECO:0000256" key="16">
    <source>
        <dbReference type="ARBA" id="ARBA00023180"/>
    </source>
</evidence>
<dbReference type="EMBL" id="SDAM02000020">
    <property type="protein sequence ID" value="KAH6836452.1"/>
    <property type="molecule type" value="Genomic_DNA"/>
</dbReference>
<evidence type="ECO:0000256" key="14">
    <source>
        <dbReference type="ARBA" id="ARBA00023157"/>
    </source>
</evidence>
<dbReference type="SMART" id="SM00108">
    <property type="entry name" value="B_lectin"/>
    <property type="match status" value="1"/>
</dbReference>
<keyword evidence="7 22" id="KW-0732">Signal</keyword>
<evidence type="ECO:0000256" key="12">
    <source>
        <dbReference type="ARBA" id="ARBA00022989"/>
    </source>
</evidence>
<evidence type="ECO:0000256" key="9">
    <source>
        <dbReference type="ARBA" id="ARBA00022741"/>
    </source>
</evidence>
<keyword evidence="2 19" id="KW-0723">Serine/threonine-protein kinase</keyword>
<dbReference type="PROSITE" id="PS50011">
    <property type="entry name" value="PROTEIN_KINASE_DOM"/>
    <property type="match status" value="1"/>
</dbReference>
<dbReference type="GO" id="GO:0030246">
    <property type="term" value="F:carbohydrate binding"/>
    <property type="evidence" value="ECO:0007669"/>
    <property type="project" value="UniProtKB-KW"/>
</dbReference>
<evidence type="ECO:0000256" key="1">
    <source>
        <dbReference type="ARBA" id="ARBA00004479"/>
    </source>
</evidence>
<keyword evidence="6 21" id="KW-0812">Transmembrane</keyword>
<feature type="domain" description="Bulb-type lectin" evidence="24">
    <location>
        <begin position="68"/>
        <end position="192"/>
    </location>
</feature>
<dbReference type="GO" id="GO:0005524">
    <property type="term" value="F:ATP binding"/>
    <property type="evidence" value="ECO:0007669"/>
    <property type="project" value="UniProtKB-UniRule"/>
</dbReference>
<evidence type="ECO:0000313" key="27">
    <source>
        <dbReference type="Proteomes" id="UP001190926"/>
    </source>
</evidence>
<dbReference type="Gene3D" id="1.10.510.10">
    <property type="entry name" value="Transferase(Phosphotransferase) domain 1"/>
    <property type="match status" value="1"/>
</dbReference>
<dbReference type="PROSITE" id="PS00108">
    <property type="entry name" value="PROTEIN_KINASE_ST"/>
    <property type="match status" value="1"/>
</dbReference>
<evidence type="ECO:0000256" key="2">
    <source>
        <dbReference type="ARBA" id="ARBA00022527"/>
    </source>
</evidence>
<dbReference type="Proteomes" id="UP001190926">
    <property type="component" value="Unassembled WGS sequence"/>
</dbReference>
<evidence type="ECO:0000313" key="26">
    <source>
        <dbReference type="EMBL" id="KAH6836452.1"/>
    </source>
</evidence>
<dbReference type="InterPro" id="IPR036426">
    <property type="entry name" value="Bulb-type_lectin_dom_sf"/>
</dbReference>
<evidence type="ECO:0000259" key="24">
    <source>
        <dbReference type="PROSITE" id="PS50927"/>
    </source>
</evidence>
<dbReference type="GO" id="GO:0004674">
    <property type="term" value="F:protein serine/threonine kinase activity"/>
    <property type="evidence" value="ECO:0007669"/>
    <property type="project" value="UniProtKB-KW"/>
</dbReference>
<comment type="subcellular location">
    <subcellularLocation>
        <location evidence="1">Membrane</location>
        <topology evidence="1">Single-pass type I membrane protein</topology>
    </subcellularLocation>
</comment>
<evidence type="ECO:0000256" key="15">
    <source>
        <dbReference type="ARBA" id="ARBA00023170"/>
    </source>
</evidence>
<feature type="binding site" evidence="20">
    <location>
        <position position="568"/>
    </location>
    <ligand>
        <name>ATP</name>
        <dbReference type="ChEBI" id="CHEBI:30616"/>
    </ligand>
</feature>
<dbReference type="SMART" id="SM00220">
    <property type="entry name" value="S_TKc"/>
    <property type="match status" value="1"/>
</dbReference>
<evidence type="ECO:0000256" key="8">
    <source>
        <dbReference type="ARBA" id="ARBA00022734"/>
    </source>
</evidence>
<dbReference type="Gene3D" id="2.90.10.10">
    <property type="entry name" value="Bulb-type lectin domain"/>
    <property type="match status" value="1"/>
</dbReference>
<evidence type="ECO:0000256" key="7">
    <source>
        <dbReference type="ARBA" id="ARBA00022729"/>
    </source>
</evidence>
<keyword evidence="10 19" id="KW-0418">Kinase</keyword>
<dbReference type="InterPro" id="IPR001480">
    <property type="entry name" value="Bulb-type_lectin_dom"/>
</dbReference>
<keyword evidence="27" id="KW-1185">Reference proteome</keyword>
<keyword evidence="13 21" id="KW-0472">Membrane</keyword>
<keyword evidence="3" id="KW-0245">EGF-like domain</keyword>